<proteinExistence type="predicted"/>
<dbReference type="PANTHER" id="PTHR23315:SF7">
    <property type="entry name" value="U-BOX DOMAIN-CONTAINING PROTEIN 4"/>
    <property type="match status" value="1"/>
</dbReference>
<dbReference type="Proteomes" id="UP000760860">
    <property type="component" value="Unassembled WGS sequence"/>
</dbReference>
<evidence type="ECO:0000313" key="4">
    <source>
        <dbReference type="Proteomes" id="UP000251314"/>
    </source>
</evidence>
<dbReference type="InterPro" id="IPR016024">
    <property type="entry name" value="ARM-type_fold"/>
</dbReference>
<dbReference type="SMART" id="SM00185">
    <property type="entry name" value="ARM"/>
    <property type="match status" value="8"/>
</dbReference>
<dbReference type="PROSITE" id="PS50176">
    <property type="entry name" value="ARM_REPEAT"/>
    <property type="match status" value="2"/>
</dbReference>
<accession>A0A329RT16</accession>
<dbReference type="PANTHER" id="PTHR23315">
    <property type="entry name" value="U BOX DOMAIN-CONTAINING"/>
    <property type="match status" value="1"/>
</dbReference>
<dbReference type="STRING" id="29920.A0A329RT16"/>
<dbReference type="VEuPathDB" id="FungiDB:PC110_g16221"/>
<dbReference type="Gene3D" id="1.25.10.10">
    <property type="entry name" value="Leucine-rich Repeat Variant"/>
    <property type="match status" value="3"/>
</dbReference>
<evidence type="ECO:0008006" key="5">
    <source>
        <dbReference type="Google" id="ProtNLM"/>
    </source>
</evidence>
<dbReference type="Proteomes" id="UP000251314">
    <property type="component" value="Unassembled WGS sequence"/>
</dbReference>
<feature type="repeat" description="ARM" evidence="1">
    <location>
        <begin position="367"/>
        <end position="409"/>
    </location>
</feature>
<feature type="repeat" description="ARM" evidence="1">
    <location>
        <begin position="451"/>
        <end position="493"/>
    </location>
</feature>
<dbReference type="InterPro" id="IPR011989">
    <property type="entry name" value="ARM-like"/>
</dbReference>
<protein>
    <recommendedName>
        <fullName evidence="5">Armadillo-type fold</fullName>
    </recommendedName>
</protein>
<organism evidence="3 4">
    <name type="scientific">Phytophthora cactorum</name>
    <dbReference type="NCBI Taxonomy" id="29920"/>
    <lineage>
        <taxon>Eukaryota</taxon>
        <taxon>Sar</taxon>
        <taxon>Stramenopiles</taxon>
        <taxon>Oomycota</taxon>
        <taxon>Peronosporomycetes</taxon>
        <taxon>Peronosporales</taxon>
        <taxon>Peronosporaceae</taxon>
        <taxon>Phytophthora</taxon>
    </lineage>
</organism>
<dbReference type="Pfam" id="PF00514">
    <property type="entry name" value="Arm"/>
    <property type="match status" value="3"/>
</dbReference>
<dbReference type="OrthoDB" id="206755at2759"/>
<evidence type="ECO:0000256" key="1">
    <source>
        <dbReference type="PROSITE-ProRule" id="PRU00259"/>
    </source>
</evidence>
<sequence>MSTAINVVQGLAKIFELREAIRHQRRVNRQTYLQLTEIHVELQLLERSGPLPDNAVLRRNATVKKFALAVHNFAQYLQTYNDLNRFIRLFKRSEMENERQLIVAEIDQLFRMLGLATSVTVMDGNASAAKSAAKFLSKLEDVHADVKLTHEQVQAALLQLVEKRKNDEAEKELVAQKPVLKRSSAPAVNNYSVPLIMETLASRQAAEKEQTLLALIRKCVTSNSRVQVYQADGIRTFSRLIREGNSFYTELYALHCLSWFTFIYSKMSDSDFEVLRGCIREAAQPEIQSLLRDLQYGDEQEKENASILCSCLATRGEGDRLRNAGVLSPLVALLLNGTANQKLWSAETLGTMASNNDENCVAIAREGAIPPLVALLRSGTDMQKQEAAYALGNLAADNDENRATISREGAIPPLVAFVKAVTDAQNQWAVYALGALSLNNEANRVAIAQEGAIPPLVSLLQSGTSAQKQWSTYTLGNLAYNDDNRVKITLEGAIAPLVKLLQTGTDAQKQWSSYALGNLACDNSAIAAAIELDDAILPLVDLVRTGSDAQKQEAAYTLGNLAASSEDNRDEIGRDGAIAPLIELLRDGNNDQKHWAAYALGCIAHNSDANRAAIVDEGGLPSLVTLVLSGADEQKAQALRALGNLARADDKNSKVVFPNDEVIMPLMELLRFGTTAQKANAAAALRKLASSNDDNCEAIVRDGAIPLLEGLVNTGNDTQKQSGLDALEKLRPHPISNDLASVGGFLRSVAVSLVAI</sequence>
<evidence type="ECO:0000313" key="3">
    <source>
        <dbReference type="EMBL" id="RAW27379.1"/>
    </source>
</evidence>
<dbReference type="EMBL" id="MJFZ01000569">
    <property type="protein sequence ID" value="RAW27379.1"/>
    <property type="molecule type" value="Genomic_DNA"/>
</dbReference>
<evidence type="ECO:0000313" key="2">
    <source>
        <dbReference type="EMBL" id="KAG3203367.1"/>
    </source>
</evidence>
<dbReference type="SUPFAM" id="SSF48371">
    <property type="entry name" value="ARM repeat"/>
    <property type="match status" value="2"/>
</dbReference>
<keyword evidence="4" id="KW-1185">Reference proteome</keyword>
<reference evidence="2" key="2">
    <citation type="submission" date="2018-05" db="EMBL/GenBank/DDBJ databases">
        <title>Effector identification in a new, highly contiguous assembly of the strawberry crown rot pathogen Phytophthora cactorum.</title>
        <authorList>
            <person name="Armitage A.D."/>
            <person name="Nellist C.F."/>
            <person name="Bates H."/>
            <person name="Vickerstaff R.J."/>
            <person name="Harrison R.J."/>
        </authorList>
    </citation>
    <scope>NUCLEOTIDE SEQUENCE</scope>
    <source>
        <strain evidence="2">P421</strain>
    </source>
</reference>
<gene>
    <name evidence="3" type="ORF">PC110_g16221</name>
    <name evidence="2" type="ORF">PC129_g22893</name>
</gene>
<dbReference type="AlphaFoldDB" id="A0A329RT16"/>
<dbReference type="InterPro" id="IPR000225">
    <property type="entry name" value="Armadillo"/>
</dbReference>
<name>A0A329RT16_9STRA</name>
<dbReference type="SMART" id="SM00567">
    <property type="entry name" value="EZ_HEAT"/>
    <property type="match status" value="2"/>
</dbReference>
<dbReference type="InterPro" id="IPR004155">
    <property type="entry name" value="PBS_lyase_HEAT"/>
</dbReference>
<reference evidence="3 4" key="1">
    <citation type="submission" date="2018-01" db="EMBL/GenBank/DDBJ databases">
        <title>Draft genome of the strawberry crown rot pathogen Phytophthora cactorum.</title>
        <authorList>
            <person name="Armitage A.D."/>
            <person name="Lysoe E."/>
            <person name="Nellist C.F."/>
            <person name="Harrison R.J."/>
            <person name="Brurberg M.B."/>
        </authorList>
    </citation>
    <scope>NUCLEOTIDE SEQUENCE [LARGE SCALE GENOMIC DNA]</scope>
    <source>
        <strain evidence="3 4">10300</strain>
    </source>
</reference>
<comment type="caution">
    <text evidence="3">The sequence shown here is derived from an EMBL/GenBank/DDBJ whole genome shotgun (WGS) entry which is preliminary data.</text>
</comment>
<dbReference type="EMBL" id="RCMV01002305">
    <property type="protein sequence ID" value="KAG3203367.1"/>
    <property type="molecule type" value="Genomic_DNA"/>
</dbReference>